<dbReference type="RefSeq" id="WP_378610793.1">
    <property type="nucleotide sequence ID" value="NZ_JBHSAX010000003.1"/>
</dbReference>
<dbReference type="SFLD" id="SFLDG01020">
    <property type="entry name" value="Terpene_Cyclase_Like_2"/>
    <property type="match status" value="1"/>
</dbReference>
<keyword evidence="2" id="KW-0479">Metal-binding</keyword>
<keyword evidence="2" id="KW-0460">Magnesium</keyword>
<dbReference type="Pfam" id="PF19086">
    <property type="entry name" value="Terpene_syn_C_2"/>
    <property type="match status" value="1"/>
</dbReference>
<name>A0ABV8DLV6_9NOCA</name>
<evidence type="ECO:0000256" key="1">
    <source>
        <dbReference type="ARBA" id="ARBA00023239"/>
    </source>
</evidence>
<dbReference type="EC" id="4.2.3.-" evidence="2"/>
<keyword evidence="4" id="KW-1185">Reference proteome</keyword>
<keyword evidence="1 2" id="KW-0456">Lyase</keyword>
<dbReference type="Gene3D" id="1.10.600.10">
    <property type="entry name" value="Farnesyl Diphosphate Synthase"/>
    <property type="match status" value="1"/>
</dbReference>
<dbReference type="PANTHER" id="PTHR35201">
    <property type="entry name" value="TERPENE SYNTHASE"/>
    <property type="match status" value="1"/>
</dbReference>
<sequence>MSAFADAFLALPPRHNPHRDAAAAHVDAWVHGHGLVERDAVRARFTETDFGAFAAATYPAADASGLALVTDWLAWLFLLDDLLDDGSLGRSPDQLATLLTAIMAVLAGRATDPGAPGIVRALDDLWRRTAPATGEVWRHRFTGHATQCALAVVWEVDNRVRGVVPAEAEYLERRRHTGAIYPCMDLIEVVERIELPEAVYRGAAFTRAIDAACDVVCWTNDLVSLDKEAALGEYHNLVILLEHWRGVERRAAVELGRARAAERLRDFHGAETEVLAAHPEHRAELGAYLAGMRSWMRGHLDWSASSGRYRVGADGGTAG</sequence>
<organism evidence="3 4">
    <name type="scientific">Nocardia jiangsuensis</name>
    <dbReference type="NCBI Taxonomy" id="1691563"/>
    <lineage>
        <taxon>Bacteria</taxon>
        <taxon>Bacillati</taxon>
        <taxon>Actinomycetota</taxon>
        <taxon>Actinomycetes</taxon>
        <taxon>Mycobacteriales</taxon>
        <taxon>Nocardiaceae</taxon>
        <taxon>Nocardia</taxon>
    </lineage>
</organism>
<evidence type="ECO:0000313" key="4">
    <source>
        <dbReference type="Proteomes" id="UP001595696"/>
    </source>
</evidence>
<dbReference type="PANTHER" id="PTHR35201:SF4">
    <property type="entry name" value="BETA-PINACENE SYNTHASE-RELATED"/>
    <property type="match status" value="1"/>
</dbReference>
<gene>
    <name evidence="3" type="ORF">ACFO0B_03405</name>
</gene>
<dbReference type="Proteomes" id="UP001595696">
    <property type="component" value="Unassembled WGS sequence"/>
</dbReference>
<dbReference type="EMBL" id="JBHSAX010000003">
    <property type="protein sequence ID" value="MFC3961032.1"/>
    <property type="molecule type" value="Genomic_DNA"/>
</dbReference>
<dbReference type="InterPro" id="IPR034686">
    <property type="entry name" value="Terpene_cyclase-like_2"/>
</dbReference>
<comment type="caution">
    <text evidence="3">The sequence shown here is derived from an EMBL/GenBank/DDBJ whole genome shotgun (WGS) entry which is preliminary data.</text>
</comment>
<comment type="similarity">
    <text evidence="2">Belongs to the terpene synthase family.</text>
</comment>
<evidence type="ECO:0000256" key="2">
    <source>
        <dbReference type="RuleBase" id="RU366034"/>
    </source>
</evidence>
<dbReference type="SUPFAM" id="SSF48576">
    <property type="entry name" value="Terpenoid synthases"/>
    <property type="match status" value="1"/>
</dbReference>
<comment type="cofactor">
    <cofactor evidence="2">
        <name>Mg(2+)</name>
        <dbReference type="ChEBI" id="CHEBI:18420"/>
    </cofactor>
</comment>
<accession>A0ABV8DLV6</accession>
<protein>
    <recommendedName>
        <fullName evidence="2">Terpene synthase</fullName>
        <ecNumber evidence="2">4.2.3.-</ecNumber>
    </recommendedName>
</protein>
<dbReference type="SFLD" id="SFLDS00005">
    <property type="entry name" value="Isoprenoid_Synthase_Type_I"/>
    <property type="match status" value="1"/>
</dbReference>
<reference evidence="4" key="1">
    <citation type="journal article" date="2019" name="Int. J. Syst. Evol. Microbiol.">
        <title>The Global Catalogue of Microorganisms (GCM) 10K type strain sequencing project: providing services to taxonomists for standard genome sequencing and annotation.</title>
        <authorList>
            <consortium name="The Broad Institute Genomics Platform"/>
            <consortium name="The Broad Institute Genome Sequencing Center for Infectious Disease"/>
            <person name="Wu L."/>
            <person name="Ma J."/>
        </authorList>
    </citation>
    <scope>NUCLEOTIDE SEQUENCE [LARGE SCALE GENOMIC DNA]</scope>
    <source>
        <strain evidence="4">CGMCC 4.7330</strain>
    </source>
</reference>
<dbReference type="InterPro" id="IPR008949">
    <property type="entry name" value="Isoprenoid_synthase_dom_sf"/>
</dbReference>
<evidence type="ECO:0000313" key="3">
    <source>
        <dbReference type="EMBL" id="MFC3961032.1"/>
    </source>
</evidence>
<proteinExistence type="inferred from homology"/>